<dbReference type="Proteomes" id="UP001174909">
    <property type="component" value="Unassembled WGS sequence"/>
</dbReference>
<dbReference type="InterPro" id="IPR016166">
    <property type="entry name" value="FAD-bd_PCMH"/>
</dbReference>
<name>A0AA35WHV4_GEOBA</name>
<dbReference type="InterPro" id="IPR036318">
    <property type="entry name" value="FAD-bd_PCMH-like_sf"/>
</dbReference>
<evidence type="ECO:0000259" key="6">
    <source>
        <dbReference type="PROSITE" id="PS51387"/>
    </source>
</evidence>
<dbReference type="InterPro" id="IPR016171">
    <property type="entry name" value="Vanillyl_alc_oxidase_C-sub2"/>
</dbReference>
<reference evidence="7" key="1">
    <citation type="submission" date="2023-03" db="EMBL/GenBank/DDBJ databases">
        <authorList>
            <person name="Steffen K."/>
            <person name="Cardenas P."/>
        </authorList>
    </citation>
    <scope>NUCLEOTIDE SEQUENCE</scope>
</reference>
<dbReference type="GO" id="GO:0016491">
    <property type="term" value="F:oxidoreductase activity"/>
    <property type="evidence" value="ECO:0007669"/>
    <property type="project" value="UniProtKB-KW"/>
</dbReference>
<comment type="similarity">
    <text evidence="2">Belongs to the FAD-binding oxidoreductase/transferase type 4 family.</text>
</comment>
<feature type="domain" description="FAD-binding PCMH-type" evidence="6">
    <location>
        <begin position="34"/>
        <end position="198"/>
    </location>
</feature>
<dbReference type="InterPro" id="IPR016164">
    <property type="entry name" value="FAD-linked_Oxase-like_C"/>
</dbReference>
<dbReference type="Gene3D" id="1.10.45.10">
    <property type="entry name" value="Vanillyl-alcohol Oxidase, Chain A, domain 4"/>
    <property type="match status" value="1"/>
</dbReference>
<dbReference type="PANTHER" id="PTHR11748">
    <property type="entry name" value="D-LACTATE DEHYDROGENASE"/>
    <property type="match status" value="1"/>
</dbReference>
<dbReference type="Gene3D" id="3.30.465.10">
    <property type="match status" value="1"/>
</dbReference>
<evidence type="ECO:0000313" key="8">
    <source>
        <dbReference type="Proteomes" id="UP001174909"/>
    </source>
</evidence>
<evidence type="ECO:0000256" key="2">
    <source>
        <dbReference type="ARBA" id="ARBA00008000"/>
    </source>
</evidence>
<evidence type="ECO:0000256" key="4">
    <source>
        <dbReference type="ARBA" id="ARBA00022827"/>
    </source>
</evidence>
<evidence type="ECO:0000256" key="5">
    <source>
        <dbReference type="ARBA" id="ARBA00023002"/>
    </source>
</evidence>
<comment type="cofactor">
    <cofactor evidence="1">
        <name>FAD</name>
        <dbReference type="ChEBI" id="CHEBI:57692"/>
    </cofactor>
</comment>
<sequence>MTTPTVSTASAQLADLLGPDAVVAANQLRQYGIGTLTPVAAVRPIDRGGVASAMAWANRTNTAVYPSGGRTQIDLGNPATKPGIALDLTRLNHLVDFQPADLTITAEAGMTIEQLQSLPVPPSAAPLATGTSGPLRSTYGLPRDWLIGISVVDPRGVQTNAGGKVVKNVTGYDLNRLYTGSLGTLAVITEATFKIAPAPAEWSAIVGGFSGLDTTATACQNLQAQHFAPLGLHILNRSAAQRLAALGDIEPADYIAIAIIGGRPSSVQRRQKETVALWKDNAVLMRNLKGDETVALTAALTDLPANPDARPTISVRVNSQPAGLRDILGMELPVATALPPPGVVADVGFGGGRLLWWNDCSDTNAQAIAEALQGIHAAAVASGGSAVVERCPISVKRRLDVWGPLPSSMTVMRRLKAQFDPAGILNPGRFIGGL</sequence>
<comment type="caution">
    <text evidence="7">The sequence shown here is derived from an EMBL/GenBank/DDBJ whole genome shotgun (WGS) entry which is preliminary data.</text>
</comment>
<dbReference type="InterPro" id="IPR004113">
    <property type="entry name" value="FAD-bd_oxidored_4_C"/>
</dbReference>
<gene>
    <name evidence="7" type="ORF">GBAR_LOCUS12528</name>
</gene>
<dbReference type="InterPro" id="IPR006094">
    <property type="entry name" value="Oxid_FAD_bind_N"/>
</dbReference>
<proteinExistence type="inferred from homology"/>
<evidence type="ECO:0000256" key="3">
    <source>
        <dbReference type="ARBA" id="ARBA00022630"/>
    </source>
</evidence>
<evidence type="ECO:0000256" key="1">
    <source>
        <dbReference type="ARBA" id="ARBA00001974"/>
    </source>
</evidence>
<organism evidence="7 8">
    <name type="scientific">Geodia barretti</name>
    <name type="common">Barrett's horny sponge</name>
    <dbReference type="NCBI Taxonomy" id="519541"/>
    <lineage>
        <taxon>Eukaryota</taxon>
        <taxon>Metazoa</taxon>
        <taxon>Porifera</taxon>
        <taxon>Demospongiae</taxon>
        <taxon>Heteroscleromorpha</taxon>
        <taxon>Tetractinellida</taxon>
        <taxon>Astrophorina</taxon>
        <taxon>Geodiidae</taxon>
        <taxon>Geodia</taxon>
    </lineage>
</organism>
<dbReference type="Pfam" id="PF02913">
    <property type="entry name" value="FAD-oxidase_C"/>
    <property type="match status" value="1"/>
</dbReference>
<dbReference type="SUPFAM" id="SSF56176">
    <property type="entry name" value="FAD-binding/transporter-associated domain-like"/>
    <property type="match status" value="1"/>
</dbReference>
<protein>
    <submittedName>
        <fullName evidence="7">Glycolate oxidase subunit GlcD</fullName>
    </submittedName>
</protein>
<accession>A0AA35WHV4</accession>
<dbReference type="SUPFAM" id="SSF55103">
    <property type="entry name" value="FAD-linked oxidases, C-terminal domain"/>
    <property type="match status" value="1"/>
</dbReference>
<dbReference type="Pfam" id="PF01565">
    <property type="entry name" value="FAD_binding_4"/>
    <property type="match status" value="1"/>
</dbReference>
<dbReference type="PROSITE" id="PS51387">
    <property type="entry name" value="FAD_PCMH"/>
    <property type="match status" value="1"/>
</dbReference>
<keyword evidence="5" id="KW-0560">Oxidoreductase</keyword>
<dbReference type="AlphaFoldDB" id="A0AA35WHV4"/>
<dbReference type="EMBL" id="CASHTH010001863">
    <property type="protein sequence ID" value="CAI8021054.1"/>
    <property type="molecule type" value="Genomic_DNA"/>
</dbReference>
<keyword evidence="3" id="KW-0285">Flavoprotein</keyword>
<keyword evidence="8" id="KW-1185">Reference proteome</keyword>
<keyword evidence="4" id="KW-0274">FAD</keyword>
<evidence type="ECO:0000313" key="7">
    <source>
        <dbReference type="EMBL" id="CAI8021054.1"/>
    </source>
</evidence>
<dbReference type="InterPro" id="IPR016169">
    <property type="entry name" value="FAD-bd_PCMH_sub2"/>
</dbReference>
<dbReference type="PANTHER" id="PTHR11748:SF103">
    <property type="entry name" value="GLYCOLATE OXIDASE SUBUNIT GLCE"/>
    <property type="match status" value="1"/>
</dbReference>
<dbReference type="GO" id="GO:0071949">
    <property type="term" value="F:FAD binding"/>
    <property type="evidence" value="ECO:0007669"/>
    <property type="project" value="InterPro"/>
</dbReference>